<name>A0A9D2MYR5_9FIRM</name>
<evidence type="ECO:0000313" key="2">
    <source>
        <dbReference type="EMBL" id="HJC04939.1"/>
    </source>
</evidence>
<dbReference type="EMBL" id="DWWT01000006">
    <property type="protein sequence ID" value="HJC04939.1"/>
    <property type="molecule type" value="Genomic_DNA"/>
</dbReference>
<dbReference type="CDD" id="cd03135">
    <property type="entry name" value="GATase1_DJ-1"/>
    <property type="match status" value="1"/>
</dbReference>
<dbReference type="NCBIfam" id="TIGR01383">
    <property type="entry name" value="not_thiJ"/>
    <property type="match status" value="1"/>
</dbReference>
<dbReference type="InterPro" id="IPR029062">
    <property type="entry name" value="Class_I_gatase-like"/>
</dbReference>
<proteinExistence type="predicted"/>
<reference evidence="2" key="2">
    <citation type="submission" date="2021-04" db="EMBL/GenBank/DDBJ databases">
        <authorList>
            <person name="Gilroy R."/>
        </authorList>
    </citation>
    <scope>NUCLEOTIDE SEQUENCE</scope>
    <source>
        <strain evidence="2">CHK180-15479</strain>
    </source>
</reference>
<dbReference type="AlphaFoldDB" id="A0A9D2MYR5"/>
<dbReference type="InterPro" id="IPR002818">
    <property type="entry name" value="DJ-1/PfpI"/>
</dbReference>
<gene>
    <name evidence="2" type="ORF">H9704_02085</name>
</gene>
<comment type="caution">
    <text evidence="2">The sequence shown here is derived from an EMBL/GenBank/DDBJ whole genome shotgun (WGS) entry which is preliminary data.</text>
</comment>
<accession>A0A9D2MYR5</accession>
<evidence type="ECO:0000313" key="3">
    <source>
        <dbReference type="Proteomes" id="UP000823910"/>
    </source>
</evidence>
<feature type="domain" description="DJ-1/PfpI" evidence="1">
    <location>
        <begin position="3"/>
        <end position="164"/>
    </location>
</feature>
<dbReference type="PANTHER" id="PTHR48094:SF12">
    <property type="entry name" value="PARKINSON DISEASE PROTEIN 7 HOMOLOG"/>
    <property type="match status" value="1"/>
</dbReference>
<dbReference type="GO" id="GO:0005737">
    <property type="term" value="C:cytoplasm"/>
    <property type="evidence" value="ECO:0007669"/>
    <property type="project" value="TreeGrafter"/>
</dbReference>
<evidence type="ECO:0000259" key="1">
    <source>
        <dbReference type="Pfam" id="PF01965"/>
    </source>
</evidence>
<dbReference type="InterPro" id="IPR006287">
    <property type="entry name" value="DJ-1"/>
</dbReference>
<dbReference type="Proteomes" id="UP000823910">
    <property type="component" value="Unassembled WGS sequence"/>
</dbReference>
<dbReference type="Pfam" id="PF01965">
    <property type="entry name" value="DJ-1_PfpI"/>
    <property type="match status" value="1"/>
</dbReference>
<reference evidence="2" key="1">
    <citation type="journal article" date="2021" name="PeerJ">
        <title>Extensive microbial diversity within the chicken gut microbiome revealed by metagenomics and culture.</title>
        <authorList>
            <person name="Gilroy R."/>
            <person name="Ravi A."/>
            <person name="Getino M."/>
            <person name="Pursley I."/>
            <person name="Horton D.L."/>
            <person name="Alikhan N.F."/>
            <person name="Baker D."/>
            <person name="Gharbi K."/>
            <person name="Hall N."/>
            <person name="Watson M."/>
            <person name="Adriaenssens E.M."/>
            <person name="Foster-Nyarko E."/>
            <person name="Jarju S."/>
            <person name="Secka A."/>
            <person name="Antonio M."/>
            <person name="Oren A."/>
            <person name="Chaudhuri R.R."/>
            <person name="La Ragione R."/>
            <person name="Hildebrand F."/>
            <person name="Pallen M.J."/>
        </authorList>
    </citation>
    <scope>NUCLEOTIDE SEQUENCE</scope>
    <source>
        <strain evidence="2">CHK180-15479</strain>
    </source>
</reference>
<dbReference type="SUPFAM" id="SSF52317">
    <property type="entry name" value="Class I glutamine amidotransferase-like"/>
    <property type="match status" value="1"/>
</dbReference>
<organism evidence="2 3">
    <name type="scientific">Candidatus Enterocloster excrementipullorum</name>
    <dbReference type="NCBI Taxonomy" id="2838559"/>
    <lineage>
        <taxon>Bacteria</taxon>
        <taxon>Bacillati</taxon>
        <taxon>Bacillota</taxon>
        <taxon>Clostridia</taxon>
        <taxon>Lachnospirales</taxon>
        <taxon>Lachnospiraceae</taxon>
        <taxon>Enterocloster</taxon>
    </lineage>
</organism>
<protein>
    <submittedName>
        <fullName evidence="2">DJ-1/PfpI family protein</fullName>
    </submittedName>
</protein>
<sequence length="183" mass="19503">MAKVYAFLAEGLEEVECLAVVDVLRRSGVEVTLVSVGETKEIVGSHGIRLTADALFEETNPDQADILFLPGGMPGTKNLQAHQGLAEAIRKAAKQGRRIAAICAAPSILGTMGLLKGRTATCYPGFEDMLEGASYTSQGVITDGNITTSRGLGYALALGLELIRLLQGPQQAERIREAVQYDR</sequence>
<dbReference type="InterPro" id="IPR050325">
    <property type="entry name" value="Prot/Nucl_acid_deglycase"/>
</dbReference>
<dbReference type="Gene3D" id="3.40.50.880">
    <property type="match status" value="1"/>
</dbReference>
<dbReference type="PANTHER" id="PTHR48094">
    <property type="entry name" value="PROTEIN/NUCLEIC ACID DEGLYCASE DJ-1-RELATED"/>
    <property type="match status" value="1"/>
</dbReference>